<dbReference type="Proteomes" id="UP001501791">
    <property type="component" value="Unassembled WGS sequence"/>
</dbReference>
<comment type="caution">
    <text evidence="4">The sequence shown here is derived from an EMBL/GenBank/DDBJ whole genome shotgun (WGS) entry which is preliminary data.</text>
</comment>
<dbReference type="PANTHER" id="PTHR33376:SF7">
    <property type="entry name" value="C4-DICARBOXYLATE-BINDING PROTEIN DCTB"/>
    <property type="match status" value="1"/>
</dbReference>
<evidence type="ECO:0000256" key="2">
    <source>
        <dbReference type="ARBA" id="ARBA00022448"/>
    </source>
</evidence>
<organism evidence="4 5">
    <name type="scientific">Brevibacterium picturae</name>
    <dbReference type="NCBI Taxonomy" id="260553"/>
    <lineage>
        <taxon>Bacteria</taxon>
        <taxon>Bacillati</taxon>
        <taxon>Actinomycetota</taxon>
        <taxon>Actinomycetes</taxon>
        <taxon>Micrococcales</taxon>
        <taxon>Brevibacteriaceae</taxon>
        <taxon>Brevibacterium</taxon>
    </lineage>
</organism>
<evidence type="ECO:0000256" key="3">
    <source>
        <dbReference type="ARBA" id="ARBA00022729"/>
    </source>
</evidence>
<dbReference type="PIRSF" id="PIRSF006470">
    <property type="entry name" value="DctB"/>
    <property type="match status" value="1"/>
</dbReference>
<dbReference type="Pfam" id="PF03480">
    <property type="entry name" value="DctP"/>
    <property type="match status" value="1"/>
</dbReference>
<dbReference type="InterPro" id="IPR038404">
    <property type="entry name" value="TRAP_DctP_sf"/>
</dbReference>
<dbReference type="EMBL" id="BAAALY010000016">
    <property type="protein sequence ID" value="GAA1555803.1"/>
    <property type="molecule type" value="Genomic_DNA"/>
</dbReference>
<keyword evidence="3" id="KW-0732">Signal</keyword>
<dbReference type="PANTHER" id="PTHR33376">
    <property type="match status" value="1"/>
</dbReference>
<protein>
    <submittedName>
        <fullName evidence="4">TRAP transporter substrate-binding protein</fullName>
    </submittedName>
</protein>
<evidence type="ECO:0000256" key="1">
    <source>
        <dbReference type="ARBA" id="ARBA00009023"/>
    </source>
</evidence>
<comment type="similarity">
    <text evidence="1">Belongs to the bacterial solute-binding protein 7 family.</text>
</comment>
<proteinExistence type="inferred from homology"/>
<dbReference type="NCBIfam" id="TIGR00787">
    <property type="entry name" value="dctP"/>
    <property type="match status" value="1"/>
</dbReference>
<dbReference type="InterPro" id="IPR004682">
    <property type="entry name" value="TRAP_DctP"/>
</dbReference>
<keyword evidence="5" id="KW-1185">Reference proteome</keyword>
<gene>
    <name evidence="4" type="ORF">GCM10009691_32620</name>
</gene>
<sequence length="336" mass="37581">MVACLSICLLVLSGCNPARSGKQEKFELRFAHVTSASTPKGLASDFFAEQVEEKSDGRIEVEVFPNSELYGDKDEMQALQSNAVQMLAPASAKFTTIAPSLQVLDLPFIFDHPDEIPEIVSPETEIGKAIYANPDLEANGLKVLGLWDSGMKQIHSNNATLDPSDMEGKKYRIQPSDVLRTQFETWGGIPSPLAFAEVYNGLQQGLIDGGENTYSNIESQKMHSVQKYVTELDHGYIGYILTVNKRWYEELPEDLQAVIDESADEASEFNRQEAQKVNAESKRLIKESGDTKIVVPTKKQRQAFKDMVVPSEYEKYRDVIGPEVVDELIRRNKERG</sequence>
<dbReference type="InterPro" id="IPR018389">
    <property type="entry name" value="DctP_fam"/>
</dbReference>
<evidence type="ECO:0000313" key="4">
    <source>
        <dbReference type="EMBL" id="GAA1555803.1"/>
    </source>
</evidence>
<accession>A0ABN2CDG9</accession>
<evidence type="ECO:0000313" key="5">
    <source>
        <dbReference type="Proteomes" id="UP001501791"/>
    </source>
</evidence>
<keyword evidence="2" id="KW-0813">Transport</keyword>
<dbReference type="Gene3D" id="3.40.190.170">
    <property type="entry name" value="Bacterial extracellular solute-binding protein, family 7"/>
    <property type="match status" value="1"/>
</dbReference>
<name>A0ABN2CDG9_9MICO</name>
<reference evidence="4 5" key="1">
    <citation type="journal article" date="2019" name="Int. J. Syst. Evol. Microbiol.">
        <title>The Global Catalogue of Microorganisms (GCM) 10K type strain sequencing project: providing services to taxonomists for standard genome sequencing and annotation.</title>
        <authorList>
            <consortium name="The Broad Institute Genomics Platform"/>
            <consortium name="The Broad Institute Genome Sequencing Center for Infectious Disease"/>
            <person name="Wu L."/>
            <person name="Ma J."/>
        </authorList>
    </citation>
    <scope>NUCLEOTIDE SEQUENCE [LARGE SCALE GENOMIC DNA]</scope>
    <source>
        <strain evidence="4 5">JCM 13319</strain>
    </source>
</reference>
<dbReference type="NCBIfam" id="NF037995">
    <property type="entry name" value="TRAP_S1"/>
    <property type="match status" value="1"/>
</dbReference>